<dbReference type="AlphaFoldDB" id="A0A1N7JUW3"/>
<dbReference type="OrthoDB" id="7685535at2"/>
<dbReference type="RefSeq" id="WP_076483726.1">
    <property type="nucleotide sequence ID" value="NZ_FTOG01000002.1"/>
</dbReference>
<sequence length="270" mass="30274">MTVFRDTFADVFHFDERMATTGQHLRGADEFLDLAQGLYGKTVLQTARGLRRVSSLIEGEEVRTFANGSRAIQVIERFPIERLQHPLPERFWPLALPAGLLGNNDRRLVAPEQCLLLHSELAQIEHDKPLLLVPAKVLSLLPQVTTVNPGPKAVLYRLRFEEPELVMSANGAVLLCDIGSMFDDWADLDPHDTLAHLPDVAALPFDEAFDLIQREIEIDGGIEAHFAKHLEQMKRCAVCTRVVAPPTHHDQVAEPARACRQTCPREWAAE</sequence>
<dbReference type="InterPro" id="IPR028992">
    <property type="entry name" value="Hedgehog/Intein_dom"/>
</dbReference>
<feature type="domain" description="Hedgehog/Intein (Hint)" evidence="1">
    <location>
        <begin position="41"/>
        <end position="171"/>
    </location>
</feature>
<name>A0A1N7JUW3_9RHOB</name>
<organism evidence="2 3">
    <name type="scientific">Rhodobacter aestuarii</name>
    <dbReference type="NCBI Taxonomy" id="453582"/>
    <lineage>
        <taxon>Bacteria</taxon>
        <taxon>Pseudomonadati</taxon>
        <taxon>Pseudomonadota</taxon>
        <taxon>Alphaproteobacteria</taxon>
        <taxon>Rhodobacterales</taxon>
        <taxon>Rhodobacter group</taxon>
        <taxon>Rhodobacter</taxon>
    </lineage>
</organism>
<keyword evidence="3" id="KW-1185">Reference proteome</keyword>
<evidence type="ECO:0000313" key="2">
    <source>
        <dbReference type="EMBL" id="SIS53152.1"/>
    </source>
</evidence>
<dbReference type="Proteomes" id="UP000186221">
    <property type="component" value="Unassembled WGS sequence"/>
</dbReference>
<dbReference type="STRING" id="453582.SAMN05421580_102126"/>
<reference evidence="3" key="1">
    <citation type="submission" date="2017-01" db="EMBL/GenBank/DDBJ databases">
        <authorList>
            <person name="Varghese N."/>
            <person name="Submissions S."/>
        </authorList>
    </citation>
    <scope>NUCLEOTIDE SEQUENCE [LARGE SCALE GENOMIC DNA]</scope>
    <source>
        <strain evidence="3">DSM 19945</strain>
    </source>
</reference>
<gene>
    <name evidence="2" type="ORF">SAMN05421580_102126</name>
</gene>
<protein>
    <submittedName>
        <fullName evidence="2">Hint domain-containing protein</fullName>
    </submittedName>
</protein>
<evidence type="ECO:0000259" key="1">
    <source>
        <dbReference type="Pfam" id="PF13403"/>
    </source>
</evidence>
<proteinExistence type="predicted"/>
<dbReference type="Pfam" id="PF13403">
    <property type="entry name" value="Hint_2"/>
    <property type="match status" value="1"/>
</dbReference>
<dbReference type="EMBL" id="FTOG01000002">
    <property type="protein sequence ID" value="SIS53152.1"/>
    <property type="molecule type" value="Genomic_DNA"/>
</dbReference>
<evidence type="ECO:0000313" key="3">
    <source>
        <dbReference type="Proteomes" id="UP000186221"/>
    </source>
</evidence>
<accession>A0A1N7JUW3</accession>